<dbReference type="FunFam" id="1.10.287.950:FF:000001">
    <property type="entry name" value="Methyl-accepting chemotaxis sensory transducer"/>
    <property type="match status" value="1"/>
</dbReference>
<feature type="domain" description="Methyl-accepting transducer" evidence="6">
    <location>
        <begin position="272"/>
        <end position="501"/>
    </location>
</feature>
<dbReference type="InterPro" id="IPR051310">
    <property type="entry name" value="MCP_chemotaxis"/>
</dbReference>
<dbReference type="CDD" id="cd11386">
    <property type="entry name" value="MCP_signal"/>
    <property type="match status" value="1"/>
</dbReference>
<dbReference type="InterPro" id="IPR047347">
    <property type="entry name" value="YvaQ-like_sensor"/>
</dbReference>
<dbReference type="PANTHER" id="PTHR43531:SF14">
    <property type="entry name" value="METHYL-ACCEPTING CHEMOTAXIS PROTEIN I-RELATED"/>
    <property type="match status" value="1"/>
</dbReference>
<feature type="domain" description="HAMP" evidence="7">
    <location>
        <begin position="215"/>
        <end position="267"/>
    </location>
</feature>
<keyword evidence="5" id="KW-1133">Transmembrane helix</keyword>
<evidence type="ECO:0000256" key="3">
    <source>
        <dbReference type="ARBA" id="ARBA00029447"/>
    </source>
</evidence>
<dbReference type="GO" id="GO:0007165">
    <property type="term" value="P:signal transduction"/>
    <property type="evidence" value="ECO:0007669"/>
    <property type="project" value="UniProtKB-KW"/>
</dbReference>
<evidence type="ECO:0000313" key="9">
    <source>
        <dbReference type="Proteomes" id="UP000562027"/>
    </source>
</evidence>
<dbReference type="PROSITE" id="PS50111">
    <property type="entry name" value="CHEMOTAXIS_TRANSDUC_2"/>
    <property type="match status" value="1"/>
</dbReference>
<keyword evidence="4" id="KW-0807">Transducer</keyword>
<comment type="subcellular location">
    <subcellularLocation>
        <location evidence="1">Membrane</location>
    </subcellularLocation>
</comment>
<keyword evidence="2" id="KW-0488">Methylation</keyword>
<dbReference type="Proteomes" id="UP000562027">
    <property type="component" value="Unassembled WGS sequence"/>
</dbReference>
<dbReference type="SMART" id="SM00304">
    <property type="entry name" value="HAMP"/>
    <property type="match status" value="1"/>
</dbReference>
<dbReference type="RefSeq" id="WP_184299672.1">
    <property type="nucleotide sequence ID" value="NZ_JACHLP010000004.1"/>
</dbReference>
<dbReference type="Gene3D" id="1.10.287.950">
    <property type="entry name" value="Methyl-accepting chemotaxis protein"/>
    <property type="match status" value="1"/>
</dbReference>
<accession>A0A840L710</accession>
<dbReference type="EMBL" id="JACHLP010000004">
    <property type="protein sequence ID" value="MBB4843960.1"/>
    <property type="molecule type" value="Genomic_DNA"/>
</dbReference>
<dbReference type="InterPro" id="IPR003660">
    <property type="entry name" value="HAMP_dom"/>
</dbReference>
<dbReference type="AlphaFoldDB" id="A0A840L710"/>
<dbReference type="Pfam" id="PF00672">
    <property type="entry name" value="HAMP"/>
    <property type="match status" value="1"/>
</dbReference>
<evidence type="ECO:0000256" key="2">
    <source>
        <dbReference type="ARBA" id="ARBA00022481"/>
    </source>
</evidence>
<dbReference type="CDD" id="cd19411">
    <property type="entry name" value="MCP2201-like_sensor"/>
    <property type="match status" value="1"/>
</dbReference>
<gene>
    <name evidence="8" type="ORF">HNP55_002483</name>
</gene>
<keyword evidence="5" id="KW-0472">Membrane</keyword>
<dbReference type="PANTHER" id="PTHR43531">
    <property type="entry name" value="PROTEIN ICFG"/>
    <property type="match status" value="1"/>
</dbReference>
<dbReference type="GO" id="GO:0006935">
    <property type="term" value="P:chemotaxis"/>
    <property type="evidence" value="ECO:0007669"/>
    <property type="project" value="TreeGrafter"/>
</dbReference>
<dbReference type="GO" id="GO:0004888">
    <property type="term" value="F:transmembrane signaling receptor activity"/>
    <property type="evidence" value="ECO:0007669"/>
    <property type="project" value="TreeGrafter"/>
</dbReference>
<dbReference type="InterPro" id="IPR004089">
    <property type="entry name" value="MCPsignal_dom"/>
</dbReference>
<evidence type="ECO:0000259" key="7">
    <source>
        <dbReference type="PROSITE" id="PS50885"/>
    </source>
</evidence>
<dbReference type="SUPFAM" id="SSF58104">
    <property type="entry name" value="Methyl-accepting chemotaxis protein (MCP) signaling domain"/>
    <property type="match status" value="1"/>
</dbReference>
<reference evidence="8 9" key="1">
    <citation type="submission" date="2020-08" db="EMBL/GenBank/DDBJ databases">
        <title>Functional genomics of gut bacteria from endangered species of beetles.</title>
        <authorList>
            <person name="Carlos-Shanley C."/>
        </authorList>
    </citation>
    <scope>NUCLEOTIDE SEQUENCE [LARGE SCALE GENOMIC DNA]</scope>
    <source>
        <strain evidence="8 9">S00239</strain>
    </source>
</reference>
<evidence type="ECO:0000259" key="6">
    <source>
        <dbReference type="PROSITE" id="PS50111"/>
    </source>
</evidence>
<dbReference type="Pfam" id="PF00015">
    <property type="entry name" value="MCPsignal"/>
    <property type="match status" value="1"/>
</dbReference>
<comment type="similarity">
    <text evidence="3">Belongs to the methyl-accepting chemotaxis (MCP) protein family.</text>
</comment>
<dbReference type="GO" id="GO:0005886">
    <property type="term" value="C:plasma membrane"/>
    <property type="evidence" value="ECO:0007669"/>
    <property type="project" value="TreeGrafter"/>
</dbReference>
<comment type="caution">
    <text evidence="8">The sequence shown here is derived from an EMBL/GenBank/DDBJ whole genome shotgun (WGS) entry which is preliminary data.</text>
</comment>
<keyword evidence="5" id="KW-0812">Transmembrane</keyword>
<evidence type="ECO:0000256" key="1">
    <source>
        <dbReference type="ARBA" id="ARBA00004370"/>
    </source>
</evidence>
<evidence type="ECO:0000256" key="5">
    <source>
        <dbReference type="SAM" id="Phobius"/>
    </source>
</evidence>
<evidence type="ECO:0000313" key="8">
    <source>
        <dbReference type="EMBL" id="MBB4843960.1"/>
    </source>
</evidence>
<sequence>MPASQLSGRSIGRRLNFSFSLVLLIALAGSAMGFWSLQKVADETASMYGETLLSERLASDWQRNIVGGIYRSTAIAVSKDKELADYFSASAAESTRQSGELQKRLDALLTTPHERQMFEQLSQGRQAYLAARDAMTQAKKSEDGQRASEIFNQQYLPAAGQFQDTIKQIVQEQRDELDAAAQRVAQTNSRARIALLVFAACALAAGAALALRLTRSIVRPLSQAAASADAIAGFDLSRQIVVNSADETGQLQQAQKVMQESLIRLIGEVRSSTDSISTASAEIATGNHDLSARTEQTASNLQEAAASMAQLTGTVRQTAESAVTANQLANSAAEVARRGGTVVAQVVSTMEDISASSRRITDIIGTIDGIAFQTNILALNAAVEAARAGEQGRGFAVVASEVRSLAQRSAEAAKEIKTLIGASAERVESGTQLVQDAGSTMSDIVASVQRVSDIIAEISAASREQSEGIHQVNKAVGQLDQMTQQNAALVEESAAAAESLRDQSGRLASAIAVFRLA</sequence>
<name>A0A840L710_9BURK</name>
<evidence type="ECO:0000256" key="4">
    <source>
        <dbReference type="PROSITE-ProRule" id="PRU00284"/>
    </source>
</evidence>
<proteinExistence type="inferred from homology"/>
<protein>
    <submittedName>
        <fullName evidence="8">Methyl-accepting chemotaxis protein</fullName>
    </submittedName>
</protein>
<organism evidence="8 9">
    <name type="scientific">Roseateles oligotrophus</name>
    <dbReference type="NCBI Taxonomy" id="1769250"/>
    <lineage>
        <taxon>Bacteria</taxon>
        <taxon>Pseudomonadati</taxon>
        <taxon>Pseudomonadota</taxon>
        <taxon>Betaproteobacteria</taxon>
        <taxon>Burkholderiales</taxon>
        <taxon>Sphaerotilaceae</taxon>
        <taxon>Roseateles</taxon>
    </lineage>
</organism>
<dbReference type="Pfam" id="PF12729">
    <property type="entry name" value="4HB_MCP_1"/>
    <property type="match status" value="1"/>
</dbReference>
<dbReference type="PROSITE" id="PS50885">
    <property type="entry name" value="HAMP"/>
    <property type="match status" value="1"/>
</dbReference>
<dbReference type="SMART" id="SM00283">
    <property type="entry name" value="MA"/>
    <property type="match status" value="1"/>
</dbReference>
<feature type="transmembrane region" description="Helical" evidence="5">
    <location>
        <begin position="193"/>
        <end position="213"/>
    </location>
</feature>
<keyword evidence="9" id="KW-1185">Reference proteome</keyword>
<dbReference type="InterPro" id="IPR024478">
    <property type="entry name" value="HlyB_4HB_MCP"/>
</dbReference>